<feature type="region of interest" description="Disordered" evidence="5">
    <location>
        <begin position="160"/>
        <end position="199"/>
    </location>
</feature>
<dbReference type="EMBL" id="PNBA02000018">
    <property type="protein sequence ID" value="KAG6393165.1"/>
    <property type="molecule type" value="Genomic_DNA"/>
</dbReference>
<dbReference type="PROSITE" id="PS50096">
    <property type="entry name" value="IQ"/>
    <property type="match status" value="2"/>
</dbReference>
<evidence type="ECO:0000256" key="3">
    <source>
        <dbReference type="ARBA" id="ARBA00024378"/>
    </source>
</evidence>
<keyword evidence="6" id="KW-0812">Transmembrane</keyword>
<dbReference type="Pfam" id="PF13178">
    <property type="entry name" value="DUF4005"/>
    <property type="match status" value="1"/>
</dbReference>
<evidence type="ECO:0000256" key="5">
    <source>
        <dbReference type="SAM" id="MobiDB-lite"/>
    </source>
</evidence>
<feature type="compositionally biased region" description="Low complexity" evidence="5">
    <location>
        <begin position="235"/>
        <end position="250"/>
    </location>
</feature>
<evidence type="ECO:0000256" key="4">
    <source>
        <dbReference type="ARBA" id="ARBA00045534"/>
    </source>
</evidence>
<keyword evidence="1" id="KW-0112">Calmodulin-binding</keyword>
<gene>
    <name evidence="8" type="ORF">SASPL_147400</name>
</gene>
<name>A0A8X8WDL5_SALSN</name>
<keyword evidence="6" id="KW-1133">Transmembrane helix</keyword>
<dbReference type="InterPro" id="IPR025064">
    <property type="entry name" value="DUF4005"/>
</dbReference>
<sequence length="411" mass="46136">MGKASKWIRNLFMGKRGEDKAKASFPPETTSTSTSFATTPKVRRRWSFKRPPCAKPVTHKPSKSFDSIYVPNQLLDCEAHQPLNANAAATTIQAAYRSYLARRALWALRGLVKLQALARGYLVRKQMNTVLRSIHAVMAIQVRARIQRIQMGEEPPVVVGRRRSYTGPSSASDRQLGKEISGNTCDGNTLATSRGLRSRSGRVYQVPGERVEYGSRIYSSGRHSVSQREHQLKMSPSPSTLSFTDSSSTTFDGQLEEFSLKMARRNSRRYSCSSENKNSFIPSSQSQDHMPSNSTLFPNYMTNTKSSQAKARSHSEPRQRPKQKGRRSSSMDAKNDKQNEYPWLSKLYRSDKSTDEGDCDSTTDAMAALSKHMMSLVQFEGVRALSFSFIGHLALFIDLIFRFSLVSDSIN</sequence>
<feature type="transmembrane region" description="Helical" evidence="6">
    <location>
        <begin position="381"/>
        <end position="401"/>
    </location>
</feature>
<feature type="compositionally biased region" description="Low complexity" evidence="5">
    <location>
        <begin position="23"/>
        <end position="40"/>
    </location>
</feature>
<evidence type="ECO:0000256" key="6">
    <source>
        <dbReference type="SAM" id="Phobius"/>
    </source>
</evidence>
<dbReference type="SUPFAM" id="SSF52540">
    <property type="entry name" value="P-loop containing nucleoside triphosphate hydrolases"/>
    <property type="match status" value="1"/>
</dbReference>
<accession>A0A8X8WDL5</accession>
<keyword evidence="6" id="KW-0472">Membrane</keyword>
<comment type="similarity">
    <text evidence="2">Belongs to the IQD family.</text>
</comment>
<dbReference type="SMART" id="SM00015">
    <property type="entry name" value="IQ"/>
    <property type="match status" value="2"/>
</dbReference>
<dbReference type="Proteomes" id="UP000298416">
    <property type="component" value="Unassembled WGS sequence"/>
</dbReference>
<feature type="compositionally biased region" description="Polar residues" evidence="5">
    <location>
        <begin position="181"/>
        <end position="192"/>
    </location>
</feature>
<feature type="region of interest" description="Disordered" evidence="5">
    <location>
        <begin position="269"/>
        <end position="336"/>
    </location>
</feature>
<reference evidence="8" key="2">
    <citation type="submission" date="2020-08" db="EMBL/GenBank/DDBJ databases">
        <title>Plant Genome Project.</title>
        <authorList>
            <person name="Zhang R.-G."/>
        </authorList>
    </citation>
    <scope>NUCLEOTIDE SEQUENCE</scope>
    <source>
        <strain evidence="8">Huo1</strain>
        <tissue evidence="8">Leaf</tissue>
    </source>
</reference>
<dbReference type="InterPro" id="IPR000048">
    <property type="entry name" value="IQ_motif_EF-hand-BS"/>
</dbReference>
<protein>
    <recommendedName>
        <fullName evidence="7">DUF4005 domain-containing protein</fullName>
    </recommendedName>
</protein>
<feature type="domain" description="DUF4005" evidence="7">
    <location>
        <begin position="271"/>
        <end position="334"/>
    </location>
</feature>
<dbReference type="PANTHER" id="PTHR32295">
    <property type="entry name" value="IQ-DOMAIN 5-RELATED"/>
    <property type="match status" value="1"/>
</dbReference>
<feature type="region of interest" description="Disordered" evidence="5">
    <location>
        <begin position="220"/>
        <end position="250"/>
    </location>
</feature>
<dbReference type="InterPro" id="IPR027417">
    <property type="entry name" value="P-loop_NTPase"/>
</dbReference>
<dbReference type="Pfam" id="PF00612">
    <property type="entry name" value="IQ"/>
    <property type="match status" value="2"/>
</dbReference>
<comment type="subunit">
    <text evidence="3">Binds to multiple calmodulin (CaM) in the presence of Ca(2+) and CaM-like proteins.</text>
</comment>
<evidence type="ECO:0000256" key="2">
    <source>
        <dbReference type="ARBA" id="ARBA00024341"/>
    </source>
</evidence>
<reference evidence="8" key="1">
    <citation type="submission" date="2018-01" db="EMBL/GenBank/DDBJ databases">
        <authorList>
            <person name="Mao J.F."/>
        </authorList>
    </citation>
    <scope>NUCLEOTIDE SEQUENCE</scope>
    <source>
        <strain evidence="8">Huo1</strain>
        <tissue evidence="8">Leaf</tissue>
    </source>
</reference>
<comment type="caution">
    <text evidence="8">The sequence shown here is derived from an EMBL/GenBank/DDBJ whole genome shotgun (WGS) entry which is preliminary data.</text>
</comment>
<comment type="function">
    <text evidence="4">May be involved in cooperative interactions with calmodulins or calmodulin-like proteins. Recruits calmodulin proteins to microtubules, thus being a potential scaffold in cellular signaling and trafficking. May associate with nucleic acids and regulate gene expression at the transcriptional or post-transcriptional level.</text>
</comment>
<evidence type="ECO:0000256" key="1">
    <source>
        <dbReference type="ARBA" id="ARBA00022860"/>
    </source>
</evidence>
<feature type="compositionally biased region" description="Polar residues" evidence="5">
    <location>
        <begin position="269"/>
        <end position="310"/>
    </location>
</feature>
<dbReference type="GO" id="GO:0005516">
    <property type="term" value="F:calmodulin binding"/>
    <property type="evidence" value="ECO:0007669"/>
    <property type="project" value="UniProtKB-KW"/>
</dbReference>
<evidence type="ECO:0000259" key="7">
    <source>
        <dbReference type="Pfam" id="PF13178"/>
    </source>
</evidence>
<feature type="region of interest" description="Disordered" evidence="5">
    <location>
        <begin position="19"/>
        <end position="43"/>
    </location>
</feature>
<evidence type="ECO:0000313" key="8">
    <source>
        <dbReference type="EMBL" id="KAG6393165.1"/>
    </source>
</evidence>
<dbReference type="Gene3D" id="1.20.5.190">
    <property type="match status" value="1"/>
</dbReference>
<keyword evidence="9" id="KW-1185">Reference proteome</keyword>
<dbReference type="CDD" id="cd23767">
    <property type="entry name" value="IQCD"/>
    <property type="match status" value="1"/>
</dbReference>
<proteinExistence type="inferred from homology"/>
<evidence type="ECO:0000313" key="9">
    <source>
        <dbReference type="Proteomes" id="UP000298416"/>
    </source>
</evidence>
<organism evidence="8">
    <name type="scientific">Salvia splendens</name>
    <name type="common">Scarlet sage</name>
    <dbReference type="NCBI Taxonomy" id="180675"/>
    <lineage>
        <taxon>Eukaryota</taxon>
        <taxon>Viridiplantae</taxon>
        <taxon>Streptophyta</taxon>
        <taxon>Embryophyta</taxon>
        <taxon>Tracheophyta</taxon>
        <taxon>Spermatophyta</taxon>
        <taxon>Magnoliopsida</taxon>
        <taxon>eudicotyledons</taxon>
        <taxon>Gunneridae</taxon>
        <taxon>Pentapetalae</taxon>
        <taxon>asterids</taxon>
        <taxon>lamiids</taxon>
        <taxon>Lamiales</taxon>
        <taxon>Lamiaceae</taxon>
        <taxon>Nepetoideae</taxon>
        <taxon>Mentheae</taxon>
        <taxon>Salviinae</taxon>
        <taxon>Salvia</taxon>
        <taxon>Salvia subgen. Calosphace</taxon>
        <taxon>core Calosphace</taxon>
    </lineage>
</organism>
<dbReference type="PANTHER" id="PTHR32295:SF45">
    <property type="entry name" value="PROTEIN IQ-DOMAIN 19"/>
    <property type="match status" value="1"/>
</dbReference>
<dbReference type="AlphaFoldDB" id="A0A8X8WDL5"/>